<evidence type="ECO:0000256" key="4">
    <source>
        <dbReference type="ARBA" id="ARBA00022989"/>
    </source>
</evidence>
<dbReference type="PANTHER" id="PTHR33406">
    <property type="entry name" value="MEMBRANE PROTEIN MJ1562-RELATED"/>
    <property type="match status" value="1"/>
</dbReference>
<proteinExistence type="predicted"/>
<keyword evidence="3 6" id="KW-0812">Transmembrane</keyword>
<comment type="caution">
    <text evidence="8">The sequence shown here is derived from an EMBL/GenBank/DDBJ whole genome shotgun (WGS) entry which is preliminary data.</text>
</comment>
<evidence type="ECO:0000313" key="8">
    <source>
        <dbReference type="EMBL" id="MBA4724242.1"/>
    </source>
</evidence>
<dbReference type="GO" id="GO:0005886">
    <property type="term" value="C:plasma membrane"/>
    <property type="evidence" value="ECO:0007669"/>
    <property type="project" value="UniProtKB-SubCell"/>
</dbReference>
<protein>
    <submittedName>
        <fullName evidence="8">MMPL family transporter</fullName>
    </submittedName>
</protein>
<keyword evidence="2" id="KW-1003">Cell membrane</keyword>
<dbReference type="Proteomes" id="UP000585327">
    <property type="component" value="Unassembled WGS sequence"/>
</dbReference>
<feature type="transmembrane region" description="Helical" evidence="6">
    <location>
        <begin position="345"/>
        <end position="365"/>
    </location>
</feature>
<feature type="transmembrane region" description="Helical" evidence="6">
    <location>
        <begin position="305"/>
        <end position="324"/>
    </location>
</feature>
<dbReference type="EMBL" id="JACETM010000035">
    <property type="protein sequence ID" value="MBA4724242.1"/>
    <property type="molecule type" value="Genomic_DNA"/>
</dbReference>
<accession>A0A838YNY0</accession>
<feature type="domain" description="Membrane transport protein MMPL" evidence="7">
    <location>
        <begin position="212"/>
        <end position="400"/>
    </location>
</feature>
<evidence type="ECO:0000259" key="7">
    <source>
        <dbReference type="Pfam" id="PF03176"/>
    </source>
</evidence>
<dbReference type="AlphaFoldDB" id="A0A838YNY0"/>
<dbReference type="Gene3D" id="1.20.1640.10">
    <property type="entry name" value="Multidrug efflux transporter AcrB transmembrane domain"/>
    <property type="match status" value="1"/>
</dbReference>
<feature type="transmembrane region" description="Helical" evidence="6">
    <location>
        <begin position="428"/>
        <end position="445"/>
    </location>
</feature>
<evidence type="ECO:0000256" key="6">
    <source>
        <dbReference type="SAM" id="Phobius"/>
    </source>
</evidence>
<keyword evidence="5 6" id="KW-0472">Membrane</keyword>
<feature type="transmembrane region" description="Helical" evidence="6">
    <location>
        <begin position="377"/>
        <end position="400"/>
    </location>
</feature>
<feature type="transmembrane region" description="Helical" evidence="6">
    <location>
        <begin position="274"/>
        <end position="293"/>
    </location>
</feature>
<name>A0A838YNY0_9GAMM</name>
<evidence type="ECO:0000256" key="5">
    <source>
        <dbReference type="ARBA" id="ARBA00023136"/>
    </source>
</evidence>
<sequence>MDKYLKFIISSSKLVIFGLLVVLAISSNGINNFKLDASSDALVIEGDASLKKFREAEKDFGGSDFLIVVIEPHDEIFSNTTIETIKSFELEIENIKGIESVLSLVDAPVFFQPKVPLVEVSDNLKDLDDPSVDLALAKDEFLDNPIYRDLIISADGKTTAMQVNLLSNDLYDTYIEERYDLLDKKDTAGLDELNKKISDLNDEISQSNALIIEEIREVLNEYSHMGSLYLGGPSMIATDMMTFIKDDLVVFGLGVAFVFAIMLYLFFGNIWFVLLPLINSFFATYITAAFLGAMDWKISVVSSNFIALLLILTISLTVHVLVKFNELKEEFNDRTDRLKNAIRQIIVPCFFAAFTTGIAFISLLVGELKPVIEFGKMMSVGILIAFICTFTFIPAALSLIKNTNTKDVLKLHRVTSVLYKYTVKNTKLIFLISFISIFAFIYGAFKLEVENKFIDYFDDTTEIYQGMLK</sequence>
<evidence type="ECO:0000313" key="9">
    <source>
        <dbReference type="Proteomes" id="UP000585327"/>
    </source>
</evidence>
<gene>
    <name evidence="8" type="ORF">H2021_03385</name>
</gene>
<evidence type="ECO:0000256" key="2">
    <source>
        <dbReference type="ARBA" id="ARBA00022475"/>
    </source>
</evidence>
<dbReference type="InterPro" id="IPR050545">
    <property type="entry name" value="Mycobact_MmpL"/>
</dbReference>
<feature type="non-terminal residue" evidence="8">
    <location>
        <position position="469"/>
    </location>
</feature>
<dbReference type="PANTHER" id="PTHR33406:SF13">
    <property type="entry name" value="MEMBRANE PROTEIN YDFJ"/>
    <property type="match status" value="1"/>
</dbReference>
<dbReference type="InterPro" id="IPR004869">
    <property type="entry name" value="MMPL_dom"/>
</dbReference>
<evidence type="ECO:0000256" key="3">
    <source>
        <dbReference type="ARBA" id="ARBA00022692"/>
    </source>
</evidence>
<dbReference type="SUPFAM" id="SSF82866">
    <property type="entry name" value="Multidrug efflux transporter AcrB transmembrane domain"/>
    <property type="match status" value="1"/>
</dbReference>
<keyword evidence="4 6" id="KW-1133">Transmembrane helix</keyword>
<evidence type="ECO:0000256" key="1">
    <source>
        <dbReference type="ARBA" id="ARBA00004651"/>
    </source>
</evidence>
<feature type="transmembrane region" description="Helical" evidence="6">
    <location>
        <begin position="248"/>
        <end position="267"/>
    </location>
</feature>
<reference evidence="8 9" key="1">
    <citation type="submission" date="2020-06" db="EMBL/GenBank/DDBJ databases">
        <title>Dysbiosis in marine aquaculture revealed through microbiome analysis: reverse ecology for environmental sustainability.</title>
        <authorList>
            <person name="Haro-Moreno J.M."/>
            <person name="Coutinho F.H."/>
            <person name="Zaragoza-Solas A."/>
            <person name="Picazo A."/>
            <person name="Almagro-Moreno S."/>
            <person name="Lopez-Perez M."/>
        </authorList>
    </citation>
    <scope>NUCLEOTIDE SEQUENCE [LARGE SCALE GENOMIC DNA]</scope>
    <source>
        <strain evidence="8">MCMED-G42</strain>
    </source>
</reference>
<organism evidence="8 9">
    <name type="scientific">SAR86 cluster bacterium</name>
    <dbReference type="NCBI Taxonomy" id="2030880"/>
    <lineage>
        <taxon>Bacteria</taxon>
        <taxon>Pseudomonadati</taxon>
        <taxon>Pseudomonadota</taxon>
        <taxon>Gammaproteobacteria</taxon>
        <taxon>SAR86 cluster</taxon>
    </lineage>
</organism>
<comment type="subcellular location">
    <subcellularLocation>
        <location evidence="1">Cell membrane</location>
        <topology evidence="1">Multi-pass membrane protein</topology>
    </subcellularLocation>
</comment>
<dbReference type="Pfam" id="PF03176">
    <property type="entry name" value="MMPL"/>
    <property type="match status" value="1"/>
</dbReference>